<dbReference type="InterPro" id="IPR036259">
    <property type="entry name" value="MFS_trans_sf"/>
</dbReference>
<feature type="transmembrane region" description="Helical" evidence="5">
    <location>
        <begin position="25"/>
        <end position="46"/>
    </location>
</feature>
<dbReference type="EMBL" id="BARS01045083">
    <property type="protein sequence ID" value="GAG29305.1"/>
    <property type="molecule type" value="Genomic_DNA"/>
</dbReference>
<feature type="non-terminal residue" evidence="7">
    <location>
        <position position="249"/>
    </location>
</feature>
<dbReference type="PANTHER" id="PTHR11662:SF399">
    <property type="entry name" value="FI19708P1-RELATED"/>
    <property type="match status" value="1"/>
</dbReference>
<keyword evidence="4 5" id="KW-0472">Membrane</keyword>
<feature type="transmembrane region" description="Helical" evidence="5">
    <location>
        <begin position="58"/>
        <end position="76"/>
    </location>
</feature>
<dbReference type="GO" id="GO:0016020">
    <property type="term" value="C:membrane"/>
    <property type="evidence" value="ECO:0007669"/>
    <property type="project" value="UniProtKB-SubCell"/>
</dbReference>
<reference evidence="7" key="1">
    <citation type="journal article" date="2014" name="Front. Microbiol.">
        <title>High frequency of phylogenetically diverse reductive dehalogenase-homologous genes in deep subseafloor sedimentary metagenomes.</title>
        <authorList>
            <person name="Kawai M."/>
            <person name="Futagami T."/>
            <person name="Toyoda A."/>
            <person name="Takaki Y."/>
            <person name="Nishi S."/>
            <person name="Hori S."/>
            <person name="Arai W."/>
            <person name="Tsubouchi T."/>
            <person name="Morono Y."/>
            <person name="Uchiyama I."/>
            <person name="Ito T."/>
            <person name="Fujiyama A."/>
            <person name="Inagaki F."/>
            <person name="Takami H."/>
        </authorList>
    </citation>
    <scope>NUCLEOTIDE SEQUENCE</scope>
    <source>
        <strain evidence="7">Expedition CK06-06</strain>
    </source>
</reference>
<evidence type="ECO:0000313" key="7">
    <source>
        <dbReference type="EMBL" id="GAG29305.1"/>
    </source>
</evidence>
<evidence type="ECO:0000256" key="5">
    <source>
        <dbReference type="SAM" id="Phobius"/>
    </source>
</evidence>
<protein>
    <recommendedName>
        <fullName evidence="6">Major facilitator superfamily (MFS) profile domain-containing protein</fullName>
    </recommendedName>
</protein>
<dbReference type="InterPro" id="IPR050382">
    <property type="entry name" value="MFS_Na/Anion_cotransporter"/>
</dbReference>
<accession>X0WF61</accession>
<evidence type="ECO:0000256" key="1">
    <source>
        <dbReference type="ARBA" id="ARBA00004141"/>
    </source>
</evidence>
<feature type="domain" description="Major facilitator superfamily (MFS) profile" evidence="6">
    <location>
        <begin position="1"/>
        <end position="249"/>
    </location>
</feature>
<name>X0WF61_9ZZZZ</name>
<proteinExistence type="predicted"/>
<feature type="transmembrane region" description="Helical" evidence="5">
    <location>
        <begin position="197"/>
        <end position="218"/>
    </location>
</feature>
<keyword evidence="2 5" id="KW-0812">Transmembrane</keyword>
<dbReference type="GO" id="GO:0022857">
    <property type="term" value="F:transmembrane transporter activity"/>
    <property type="evidence" value="ECO:0007669"/>
    <property type="project" value="InterPro"/>
</dbReference>
<feature type="non-terminal residue" evidence="7">
    <location>
        <position position="1"/>
    </location>
</feature>
<feature type="transmembrane region" description="Helical" evidence="5">
    <location>
        <begin position="230"/>
        <end position="248"/>
    </location>
</feature>
<evidence type="ECO:0000256" key="3">
    <source>
        <dbReference type="ARBA" id="ARBA00022989"/>
    </source>
</evidence>
<dbReference type="AlphaFoldDB" id="X0WF61"/>
<dbReference type="InterPro" id="IPR020846">
    <property type="entry name" value="MFS_dom"/>
</dbReference>
<gene>
    <name evidence="7" type="ORF">S01H1_68020</name>
</gene>
<dbReference type="InterPro" id="IPR011701">
    <property type="entry name" value="MFS"/>
</dbReference>
<comment type="caution">
    <text evidence="7">The sequence shown here is derived from an EMBL/GenBank/DDBJ whole genome shotgun (WGS) entry which is preliminary data.</text>
</comment>
<evidence type="ECO:0000256" key="4">
    <source>
        <dbReference type="ARBA" id="ARBA00023136"/>
    </source>
</evidence>
<dbReference type="PROSITE" id="PS50850">
    <property type="entry name" value="MFS"/>
    <property type="match status" value="1"/>
</dbReference>
<feature type="transmembrane region" description="Helical" evidence="5">
    <location>
        <begin position="106"/>
        <end position="124"/>
    </location>
</feature>
<dbReference type="Gene3D" id="1.20.1250.20">
    <property type="entry name" value="MFS general substrate transporter like domains"/>
    <property type="match status" value="2"/>
</dbReference>
<evidence type="ECO:0000256" key="2">
    <source>
        <dbReference type="ARBA" id="ARBA00022692"/>
    </source>
</evidence>
<feature type="transmembrane region" description="Helical" evidence="5">
    <location>
        <begin position="174"/>
        <end position="191"/>
    </location>
</feature>
<comment type="subcellular location">
    <subcellularLocation>
        <location evidence="1">Membrane</location>
        <topology evidence="1">Multi-pass membrane protein</topology>
    </subcellularLocation>
</comment>
<dbReference type="PANTHER" id="PTHR11662">
    <property type="entry name" value="SOLUTE CARRIER FAMILY 17"/>
    <property type="match status" value="1"/>
</dbReference>
<evidence type="ECO:0000259" key="6">
    <source>
        <dbReference type="PROSITE" id="PS50850"/>
    </source>
</evidence>
<organism evidence="7">
    <name type="scientific">marine sediment metagenome</name>
    <dbReference type="NCBI Taxonomy" id="412755"/>
    <lineage>
        <taxon>unclassified sequences</taxon>
        <taxon>metagenomes</taxon>
        <taxon>ecological metagenomes</taxon>
    </lineage>
</organism>
<sequence>AIGLARFPARPLLIQQWFPLEKVTMVNSVVTVGMGAAGAITVFFMGDIMDALNGWRNAFYLFGSIQAVILFVWVFLGRENPATASEMRRDETSTLSSIKPFLKSRILWLLGIGVAGDMICFGAMETLWPQYAVSEGIISIERASYVLGISYWGFTIGCLLGGVISQKIGRRKPLIWVPGIFLPFLTLGILFSHSYHMIALLWALWGLSEMYFPIIMTIPYELPGVKPHQVAVVTAFMIAVFTAGGAMGP</sequence>
<dbReference type="Pfam" id="PF07690">
    <property type="entry name" value="MFS_1"/>
    <property type="match status" value="1"/>
</dbReference>
<feature type="transmembrane region" description="Helical" evidence="5">
    <location>
        <begin position="144"/>
        <end position="162"/>
    </location>
</feature>
<dbReference type="SUPFAM" id="SSF103473">
    <property type="entry name" value="MFS general substrate transporter"/>
    <property type="match status" value="1"/>
</dbReference>
<keyword evidence="3 5" id="KW-1133">Transmembrane helix</keyword>